<evidence type="ECO:0000256" key="1">
    <source>
        <dbReference type="SAM" id="MobiDB-lite"/>
    </source>
</evidence>
<dbReference type="EMBL" id="SJOL01006076">
    <property type="protein sequence ID" value="TGZ69371.1"/>
    <property type="molecule type" value="Genomic_DNA"/>
</dbReference>
<sequence>MDRVFERFHKMMEDMVFSGFFDREFTTWHSFSLLPGLDAPVTDSPRDEMLREPEGESRELPDPEPWTPFPFYGDLVKPDMMDREFFAETQRRRHMPSQPKKDIILDEGAPVDGLLAPGPSTQVHRWSQSFSRRMTIGPDGKVIESETRVVQEPDGTKVRTIVERSPQGERKRIVRQKPSGEEEVEEVDTNFISPNMIMPPSSPPDQNSQPPTDEKSPGIFETIRRWYQGRGQK</sequence>
<protein>
    <submittedName>
        <fullName evidence="2">Uncharacterized protein</fullName>
    </submittedName>
</protein>
<gene>
    <name evidence="2" type="ORF">CRM22_003773</name>
</gene>
<feature type="region of interest" description="Disordered" evidence="1">
    <location>
        <begin position="42"/>
        <end position="65"/>
    </location>
</feature>
<feature type="compositionally biased region" description="Low complexity" evidence="1">
    <location>
        <begin position="192"/>
        <end position="211"/>
    </location>
</feature>
<comment type="caution">
    <text evidence="2">The sequence shown here is derived from an EMBL/GenBank/DDBJ whole genome shotgun (WGS) entry which is preliminary data.</text>
</comment>
<feature type="region of interest" description="Disordered" evidence="1">
    <location>
        <begin position="165"/>
        <end position="221"/>
    </location>
</feature>
<dbReference type="EMBL" id="SJOL01006076">
    <property type="protein sequence ID" value="TGZ69374.1"/>
    <property type="molecule type" value="Genomic_DNA"/>
</dbReference>
<dbReference type="EMBL" id="SJOL01006076">
    <property type="protein sequence ID" value="TGZ69373.1"/>
    <property type="molecule type" value="Genomic_DNA"/>
</dbReference>
<dbReference type="EMBL" id="SJOL01006076">
    <property type="protein sequence ID" value="TGZ69372.1"/>
    <property type="molecule type" value="Genomic_DNA"/>
</dbReference>
<dbReference type="OrthoDB" id="6229807at2759"/>
<dbReference type="EMBL" id="SJOL01006076">
    <property type="protein sequence ID" value="TGZ69369.1"/>
    <property type="molecule type" value="Genomic_DNA"/>
</dbReference>
<accession>A0A4S2LZM0</accession>
<keyword evidence="3" id="KW-1185">Reference proteome</keyword>
<dbReference type="AlphaFoldDB" id="A0A4S2LZM0"/>
<proteinExistence type="predicted"/>
<feature type="compositionally biased region" description="Basic and acidic residues" evidence="1">
    <location>
        <begin position="44"/>
        <end position="61"/>
    </location>
</feature>
<dbReference type="Proteomes" id="UP000308267">
    <property type="component" value="Unassembled WGS sequence"/>
</dbReference>
<evidence type="ECO:0000313" key="3">
    <source>
        <dbReference type="Proteomes" id="UP000308267"/>
    </source>
</evidence>
<evidence type="ECO:0000313" key="2">
    <source>
        <dbReference type="EMBL" id="TGZ69373.1"/>
    </source>
</evidence>
<reference evidence="2 3" key="1">
    <citation type="journal article" date="2019" name="BMC Genomics">
        <title>New insights from Opisthorchis felineus genome: update on genomics of the epidemiologically important liver flukes.</title>
        <authorList>
            <person name="Ershov N.I."/>
            <person name="Mordvinov V.A."/>
            <person name="Prokhortchouk E.B."/>
            <person name="Pakharukova M.Y."/>
            <person name="Gunbin K.V."/>
            <person name="Ustyantsev K."/>
            <person name="Genaev M.A."/>
            <person name="Blinov A.G."/>
            <person name="Mazur A."/>
            <person name="Boulygina E."/>
            <person name="Tsygankova S."/>
            <person name="Khrameeva E."/>
            <person name="Chekanov N."/>
            <person name="Fan G."/>
            <person name="Xiao A."/>
            <person name="Zhang H."/>
            <person name="Xu X."/>
            <person name="Yang H."/>
            <person name="Solovyev V."/>
            <person name="Lee S.M."/>
            <person name="Liu X."/>
            <person name="Afonnikov D.A."/>
            <person name="Skryabin K.G."/>
        </authorList>
    </citation>
    <scope>NUCLEOTIDE SEQUENCE [LARGE SCALE GENOMIC DNA]</scope>
    <source>
        <strain evidence="2">AK-0245</strain>
        <tissue evidence="2">Whole organism</tissue>
    </source>
</reference>
<organism evidence="2 3">
    <name type="scientific">Opisthorchis felineus</name>
    <dbReference type="NCBI Taxonomy" id="147828"/>
    <lineage>
        <taxon>Eukaryota</taxon>
        <taxon>Metazoa</taxon>
        <taxon>Spiralia</taxon>
        <taxon>Lophotrochozoa</taxon>
        <taxon>Platyhelminthes</taxon>
        <taxon>Trematoda</taxon>
        <taxon>Digenea</taxon>
        <taxon>Opisthorchiida</taxon>
        <taxon>Opisthorchiata</taxon>
        <taxon>Opisthorchiidae</taxon>
        <taxon>Opisthorchis</taxon>
    </lineage>
</organism>
<name>A0A4S2LZM0_OPIFE</name>